<dbReference type="EMBL" id="BPVZ01000068">
    <property type="protein sequence ID" value="GKV25135.1"/>
    <property type="molecule type" value="Genomic_DNA"/>
</dbReference>
<comment type="caution">
    <text evidence="1">The sequence shown here is derived from an EMBL/GenBank/DDBJ whole genome shotgun (WGS) entry which is preliminary data.</text>
</comment>
<dbReference type="AlphaFoldDB" id="A0AAV5KKK0"/>
<evidence type="ECO:0000313" key="1">
    <source>
        <dbReference type="EMBL" id="GKV25135.1"/>
    </source>
</evidence>
<dbReference type="Proteomes" id="UP001054252">
    <property type="component" value="Unassembled WGS sequence"/>
</dbReference>
<proteinExistence type="predicted"/>
<sequence length="59" mass="6906">MVSFQGSNSRICYFVMESLIYVFPLFDFLPFRVQSCAMLSCHPFLPFPHHSSLLITKQF</sequence>
<gene>
    <name evidence="1" type="ORF">SLEP1_g34620</name>
</gene>
<protein>
    <submittedName>
        <fullName evidence="1">Uncharacterized protein</fullName>
    </submittedName>
</protein>
<organism evidence="1 2">
    <name type="scientific">Rubroshorea leprosula</name>
    <dbReference type="NCBI Taxonomy" id="152421"/>
    <lineage>
        <taxon>Eukaryota</taxon>
        <taxon>Viridiplantae</taxon>
        <taxon>Streptophyta</taxon>
        <taxon>Embryophyta</taxon>
        <taxon>Tracheophyta</taxon>
        <taxon>Spermatophyta</taxon>
        <taxon>Magnoliopsida</taxon>
        <taxon>eudicotyledons</taxon>
        <taxon>Gunneridae</taxon>
        <taxon>Pentapetalae</taxon>
        <taxon>rosids</taxon>
        <taxon>malvids</taxon>
        <taxon>Malvales</taxon>
        <taxon>Dipterocarpaceae</taxon>
        <taxon>Rubroshorea</taxon>
    </lineage>
</organism>
<name>A0AAV5KKK0_9ROSI</name>
<evidence type="ECO:0000313" key="2">
    <source>
        <dbReference type="Proteomes" id="UP001054252"/>
    </source>
</evidence>
<keyword evidence="2" id="KW-1185">Reference proteome</keyword>
<reference evidence="1 2" key="1">
    <citation type="journal article" date="2021" name="Commun. Biol.">
        <title>The genome of Shorea leprosula (Dipterocarpaceae) highlights the ecological relevance of drought in aseasonal tropical rainforests.</title>
        <authorList>
            <person name="Ng K.K.S."/>
            <person name="Kobayashi M.J."/>
            <person name="Fawcett J.A."/>
            <person name="Hatakeyama M."/>
            <person name="Paape T."/>
            <person name="Ng C.H."/>
            <person name="Ang C.C."/>
            <person name="Tnah L.H."/>
            <person name="Lee C.T."/>
            <person name="Nishiyama T."/>
            <person name="Sese J."/>
            <person name="O'Brien M.J."/>
            <person name="Copetti D."/>
            <person name="Mohd Noor M.I."/>
            <person name="Ong R.C."/>
            <person name="Putra M."/>
            <person name="Sireger I.Z."/>
            <person name="Indrioko S."/>
            <person name="Kosugi Y."/>
            <person name="Izuno A."/>
            <person name="Isagi Y."/>
            <person name="Lee S.L."/>
            <person name="Shimizu K.K."/>
        </authorList>
    </citation>
    <scope>NUCLEOTIDE SEQUENCE [LARGE SCALE GENOMIC DNA]</scope>
    <source>
        <strain evidence="1">214</strain>
    </source>
</reference>
<accession>A0AAV5KKK0</accession>